<feature type="transmembrane region" description="Helical" evidence="1">
    <location>
        <begin position="6"/>
        <end position="24"/>
    </location>
</feature>
<feature type="domain" description="DUF4350" evidence="2">
    <location>
        <begin position="130"/>
        <end position="301"/>
    </location>
</feature>
<dbReference type="OrthoDB" id="1111222at2"/>
<evidence type="ECO:0000313" key="4">
    <source>
        <dbReference type="Proteomes" id="UP000297739"/>
    </source>
</evidence>
<gene>
    <name evidence="3" type="ORF">E5J99_10315</name>
</gene>
<keyword evidence="1" id="KW-1133">Transmembrane helix</keyword>
<organism evidence="3 4">
    <name type="scientific">Hymenobacter elongatus</name>
    <dbReference type="NCBI Taxonomy" id="877208"/>
    <lineage>
        <taxon>Bacteria</taxon>
        <taxon>Pseudomonadati</taxon>
        <taxon>Bacteroidota</taxon>
        <taxon>Cytophagia</taxon>
        <taxon>Cytophagales</taxon>
        <taxon>Hymenobacteraceae</taxon>
        <taxon>Hymenobacter</taxon>
    </lineage>
</organism>
<dbReference type="Pfam" id="PF14258">
    <property type="entry name" value="DUF4350"/>
    <property type="match status" value="1"/>
</dbReference>
<keyword evidence="1" id="KW-0812">Transmembrane</keyword>
<dbReference type="RefSeq" id="WP_135497649.1">
    <property type="nucleotide sequence ID" value="NZ_SRLD01000017.1"/>
</dbReference>
<proteinExistence type="predicted"/>
<evidence type="ECO:0000256" key="1">
    <source>
        <dbReference type="SAM" id="Phobius"/>
    </source>
</evidence>
<comment type="caution">
    <text evidence="3">The sequence shown here is derived from an EMBL/GenBank/DDBJ whole genome shotgun (WGS) entry which is preliminary data.</text>
</comment>
<feature type="transmembrane region" description="Helical" evidence="1">
    <location>
        <begin position="274"/>
        <end position="291"/>
    </location>
</feature>
<name>A0A4Z0PL41_9BACT</name>
<evidence type="ECO:0000259" key="2">
    <source>
        <dbReference type="Pfam" id="PF14258"/>
    </source>
</evidence>
<keyword evidence="1" id="KW-0472">Membrane</keyword>
<protein>
    <submittedName>
        <fullName evidence="3">DUF4350 domain-containing protein</fullName>
    </submittedName>
</protein>
<dbReference type="Proteomes" id="UP000297739">
    <property type="component" value="Unassembled WGS sequence"/>
</dbReference>
<dbReference type="InterPro" id="IPR025646">
    <property type="entry name" value="DUF4350"/>
</dbReference>
<dbReference type="AlphaFoldDB" id="A0A4Z0PL41"/>
<accession>A0A4Z0PL41</accession>
<feature type="transmembrane region" description="Helical" evidence="1">
    <location>
        <begin position="337"/>
        <end position="355"/>
    </location>
</feature>
<dbReference type="EMBL" id="SRLD01000017">
    <property type="protein sequence ID" value="TGE16266.1"/>
    <property type="molecule type" value="Genomic_DNA"/>
</dbReference>
<keyword evidence="4" id="KW-1185">Reference proteome</keyword>
<reference evidence="3 4" key="1">
    <citation type="submission" date="2019-04" db="EMBL/GenBank/DDBJ databases">
        <authorList>
            <person name="Feng G."/>
            <person name="Zhang J."/>
            <person name="Zhu H."/>
        </authorList>
    </citation>
    <scope>NUCLEOTIDE SEQUENCE [LARGE SCALE GENOMIC DNA]</scope>
    <source>
        <strain evidence="3 4">JCM 17223</strain>
    </source>
</reference>
<sequence length="473" mass="52859">MTTFRWYLLGLAILFSAYVAVEYYRPKPLNWQPTFQNKDKIPYGTYVLYHVLPEVLHVAPRDVRPIRLPIYNQLEGEDENAPVAEKQVYLEQEESVVDADTVTQAADDPAGADETFAETSGKPDSAQVATTDSDYEAGLAESDYPKATYLFVNDGFVVSREDTRALLRHAARGNSIFVAAEQFDAALADTLGFSTAPFVGTPRLTTPTSELLRTDSVQIFLSNANLMRAAGRSFRLPTLGAAYRILPDSGMQATQLAADAQGRAVLVRVPYGRGFVYLCSVPLAFTNYFVLRPATSNFAFAALSYLPVGQPVWWDEYQKQGRQGEQSLLRVLLAHDALRWALCLSLLGTVLFVLFEAKRRQRIIPVLRPLPNTTLLFTRTVAGLYRQSSNHALIAEKKISLFLEFLRTRFYEPSLDLNEAEDRARLAQKIGLPLPQVDLLVRRINLIRTAPQVSDTDLLLLSTLLNDFRKAAS</sequence>
<evidence type="ECO:0000313" key="3">
    <source>
        <dbReference type="EMBL" id="TGE16266.1"/>
    </source>
</evidence>